<protein>
    <submittedName>
        <fullName evidence="1">Uncharacterized protein</fullName>
    </submittedName>
</protein>
<dbReference type="Proteomes" id="UP000321197">
    <property type="component" value="Unassembled WGS sequence"/>
</dbReference>
<gene>
    <name evidence="1" type="ORF">MHY01S_02100</name>
</gene>
<name>A0A511QXE2_9DEIN</name>
<sequence>MGNVSDQPPDRAEARARLQQAARRFDQESMGWAEQHPNETLGLALLLGWLLARYPRLRRVLGRLLVEYLSR</sequence>
<evidence type="ECO:0000313" key="1">
    <source>
        <dbReference type="EMBL" id="GEM82044.1"/>
    </source>
</evidence>
<dbReference type="AlphaFoldDB" id="A0A511QXE2"/>
<proteinExistence type="predicted"/>
<reference evidence="1 2" key="1">
    <citation type="submission" date="2019-07" db="EMBL/GenBank/DDBJ databases">
        <title>Whole genome shotgun sequence of Meiothermus hypogaeus NBRC 106114.</title>
        <authorList>
            <person name="Hosoyama A."/>
            <person name="Uohara A."/>
            <person name="Ohji S."/>
            <person name="Ichikawa N."/>
        </authorList>
    </citation>
    <scope>NUCLEOTIDE SEQUENCE [LARGE SCALE GENOMIC DNA]</scope>
    <source>
        <strain evidence="1 2">NBRC 106114</strain>
    </source>
</reference>
<comment type="caution">
    <text evidence="1">The sequence shown here is derived from an EMBL/GenBank/DDBJ whole genome shotgun (WGS) entry which is preliminary data.</text>
</comment>
<evidence type="ECO:0000313" key="2">
    <source>
        <dbReference type="Proteomes" id="UP000321197"/>
    </source>
</evidence>
<dbReference type="RefSeq" id="WP_119341147.1">
    <property type="nucleotide sequence ID" value="NZ_BJXL01000002.1"/>
</dbReference>
<accession>A0A511QXE2</accession>
<dbReference type="EMBL" id="BJXL01000002">
    <property type="protein sequence ID" value="GEM82044.1"/>
    <property type="molecule type" value="Genomic_DNA"/>
</dbReference>
<organism evidence="1 2">
    <name type="scientific">Meiothermus hypogaeus NBRC 106114</name>
    <dbReference type="NCBI Taxonomy" id="1227553"/>
    <lineage>
        <taxon>Bacteria</taxon>
        <taxon>Thermotogati</taxon>
        <taxon>Deinococcota</taxon>
        <taxon>Deinococci</taxon>
        <taxon>Thermales</taxon>
        <taxon>Thermaceae</taxon>
        <taxon>Meiothermus</taxon>
    </lineage>
</organism>